<protein>
    <submittedName>
        <fullName evidence="1">Uncharacterized protein</fullName>
    </submittedName>
</protein>
<reference evidence="1" key="1">
    <citation type="submission" date="2021-06" db="EMBL/GenBank/DDBJ databases">
        <authorList>
            <person name="Criscuolo A."/>
        </authorList>
    </citation>
    <scope>NUCLEOTIDE SEQUENCE</scope>
    <source>
        <strain evidence="1">CIP111600</strain>
    </source>
</reference>
<dbReference type="Proteomes" id="UP000693672">
    <property type="component" value="Unassembled WGS sequence"/>
</dbReference>
<proteinExistence type="predicted"/>
<accession>A0A916JWD1</accession>
<evidence type="ECO:0000313" key="1">
    <source>
        <dbReference type="EMBL" id="CAG7609056.1"/>
    </source>
</evidence>
<sequence>MTPVNNNDNGGNLAAQPVDERLLQNLFRISSGPDQGKKVPLYDGTIEKYNGYYYAAGTGTSGTLYRSKDMIHWEGPVRFISRDPATLPKFADKDRTFTEYGASDFYYHNGVMFYGFNSNNLIHGRPDTMPTDKPLFHHSFEEEQFDTGIDLQFMVAHNGDLLYLRKANPAESNPNTGEPLGGRAGVWLWKVQSFFNERGNPGRGLAKELLHTQPGHWGNINFVNFEGPEMYYHNGQYYLLYAANQMFPETGLYETGAAQAANYDDFTNANKYPGKLLARNLERLLLYYKVLLPTSEHGSQTYTYTYDQPAAGWEGAAFDDSGWKKGEGGFGWPTHNRARIPSIYNGGVTNEALIWGAPKGPAHIWTRRTFKVDMVPEKAVLRHRLQGEGNIYINGKRVTSVKASNRAYQFIEIPAGLLKKGDNVIAADAVKLGTNPNHLDYGVFDTNGMPVEPDIIGPTQPNVIKGPNGFETWAVYKAFWNSVNGQGKDRLFFWGDEMVADGVTSGQSPGMHFDAFAPTFEDRYDSTDSLGRYENVPEGVSVKDGALLLDATGQQKQVLLKGYTGANFFLETNIRFDGQAAGELGQAGVTVWYKDEANVVRLLVDRDKRQLIVSVVLDGKSEVKTLELPYTFKFLEEDARVSDFAEQYHTLKVYKNGSRLFAELDHYKLNNDKPVLEDERMAGPGQVGLAASGSKVSMDNTVLTTGWSEYKSYMNGWDASWLVTGDGLKSPAGGKALTVKGDRVREHEFSVNVDSVNLSKSGEAGIVVAYVDEANYIVAYTDYADKQHVLRQVKDGKETVLAKAPTARYTIYGHSNYDGQVQKEYVYDVRGVAQISQAKMLWTAGPFDYLNTTFQLPESSSSSFGLDSRASAEGKWETLPVDYQARGKGDYHIADFKSPVIASQLRLRVPAVNNRPFSLALREEISSRNFYRTVRLDGRLFVWVNHQLVFNTEDPFVNKPAQAGLYTNNIEALFDSITAFGIGEAAK</sequence>
<dbReference type="EMBL" id="CAJVAS010000003">
    <property type="protein sequence ID" value="CAG7609056.1"/>
    <property type="molecule type" value="Genomic_DNA"/>
</dbReference>
<dbReference type="AlphaFoldDB" id="A0A916JWD1"/>
<keyword evidence="2" id="KW-1185">Reference proteome</keyword>
<evidence type="ECO:0000313" key="2">
    <source>
        <dbReference type="Proteomes" id="UP000693672"/>
    </source>
</evidence>
<organism evidence="1 2">
    <name type="scientific">Paenibacillus solanacearum</name>
    <dbReference type="NCBI Taxonomy" id="2048548"/>
    <lineage>
        <taxon>Bacteria</taxon>
        <taxon>Bacillati</taxon>
        <taxon>Bacillota</taxon>
        <taxon>Bacilli</taxon>
        <taxon>Bacillales</taxon>
        <taxon>Paenibacillaceae</taxon>
        <taxon>Paenibacillus</taxon>
    </lineage>
</organism>
<comment type="caution">
    <text evidence="1">The sequence shown here is derived from an EMBL/GenBank/DDBJ whole genome shotgun (WGS) entry which is preliminary data.</text>
</comment>
<gene>
    <name evidence="1" type="ORF">PAESOLCIP111_01128</name>
</gene>
<name>A0A916JWD1_9BACL</name>